<dbReference type="SUPFAM" id="SSF56935">
    <property type="entry name" value="Porins"/>
    <property type="match status" value="1"/>
</dbReference>
<keyword evidence="3 8" id="KW-1134">Transmembrane beta strand</keyword>
<evidence type="ECO:0000256" key="1">
    <source>
        <dbReference type="ARBA" id="ARBA00004571"/>
    </source>
</evidence>
<feature type="domain" description="TonB-dependent receptor plug" evidence="12">
    <location>
        <begin position="117"/>
        <end position="223"/>
    </location>
</feature>
<evidence type="ECO:0000259" key="12">
    <source>
        <dbReference type="Pfam" id="PF07715"/>
    </source>
</evidence>
<dbReference type="Pfam" id="PF13715">
    <property type="entry name" value="CarbopepD_reg_2"/>
    <property type="match status" value="1"/>
</dbReference>
<comment type="subcellular location">
    <subcellularLocation>
        <location evidence="1 8">Cell outer membrane</location>
        <topology evidence="1 8">Multi-pass membrane protein</topology>
    </subcellularLocation>
</comment>
<evidence type="ECO:0000313" key="14">
    <source>
        <dbReference type="Proteomes" id="UP000199116"/>
    </source>
</evidence>
<dbReference type="GO" id="GO:0009279">
    <property type="term" value="C:cell outer membrane"/>
    <property type="evidence" value="ECO:0007669"/>
    <property type="project" value="UniProtKB-SubCell"/>
</dbReference>
<dbReference type="Proteomes" id="UP000199116">
    <property type="component" value="Unassembled WGS sequence"/>
</dbReference>
<keyword evidence="4 8" id="KW-0812">Transmembrane</keyword>
<dbReference type="InterPro" id="IPR023997">
    <property type="entry name" value="TonB-dep_OMP_SusC/RagA_CS"/>
</dbReference>
<dbReference type="EMBL" id="FOOH01000010">
    <property type="protein sequence ID" value="SFF82799.1"/>
    <property type="molecule type" value="Genomic_DNA"/>
</dbReference>
<feature type="signal peptide" evidence="10">
    <location>
        <begin position="1"/>
        <end position="22"/>
    </location>
</feature>
<evidence type="ECO:0000256" key="6">
    <source>
        <dbReference type="ARBA" id="ARBA00023136"/>
    </source>
</evidence>
<dbReference type="Gene3D" id="2.40.170.20">
    <property type="entry name" value="TonB-dependent receptor, beta-barrel domain"/>
    <property type="match status" value="1"/>
</dbReference>
<dbReference type="InterPro" id="IPR023996">
    <property type="entry name" value="TonB-dep_OMP_SusC/RagA"/>
</dbReference>
<keyword evidence="2 8" id="KW-0813">Transport</keyword>
<organism evidence="13 14">
    <name type="scientific">Salegentibacter agarivorans</name>
    <dbReference type="NCBI Taxonomy" id="345907"/>
    <lineage>
        <taxon>Bacteria</taxon>
        <taxon>Pseudomonadati</taxon>
        <taxon>Bacteroidota</taxon>
        <taxon>Flavobacteriia</taxon>
        <taxon>Flavobacteriales</taxon>
        <taxon>Flavobacteriaceae</taxon>
        <taxon>Salegentibacter</taxon>
    </lineage>
</organism>
<dbReference type="Pfam" id="PF00593">
    <property type="entry name" value="TonB_dep_Rec_b-barrel"/>
    <property type="match status" value="1"/>
</dbReference>
<dbReference type="RefSeq" id="WP_075325029.1">
    <property type="nucleotide sequence ID" value="NZ_FOOH01000010.1"/>
</dbReference>
<dbReference type="InterPro" id="IPR000531">
    <property type="entry name" value="Beta-barrel_TonB"/>
</dbReference>
<dbReference type="FunFam" id="2.170.130.10:FF:000003">
    <property type="entry name" value="SusC/RagA family TonB-linked outer membrane protein"/>
    <property type="match status" value="1"/>
</dbReference>
<dbReference type="Gene3D" id="2.170.130.10">
    <property type="entry name" value="TonB-dependent receptor, plug domain"/>
    <property type="match status" value="1"/>
</dbReference>
<dbReference type="AlphaFoldDB" id="A0A1I2LWD7"/>
<evidence type="ECO:0000256" key="5">
    <source>
        <dbReference type="ARBA" id="ARBA00023077"/>
    </source>
</evidence>
<comment type="similarity">
    <text evidence="8 9">Belongs to the TonB-dependent receptor family.</text>
</comment>
<keyword evidence="7 8" id="KW-0998">Cell outer membrane</keyword>
<dbReference type="PROSITE" id="PS52016">
    <property type="entry name" value="TONB_DEPENDENT_REC_3"/>
    <property type="match status" value="1"/>
</dbReference>
<dbReference type="InterPro" id="IPR008969">
    <property type="entry name" value="CarboxyPept-like_regulatory"/>
</dbReference>
<dbReference type="InterPro" id="IPR012910">
    <property type="entry name" value="Plug_dom"/>
</dbReference>
<dbReference type="Gene3D" id="2.60.40.1120">
    <property type="entry name" value="Carboxypeptidase-like, regulatory domain"/>
    <property type="match status" value="1"/>
</dbReference>
<protein>
    <submittedName>
        <fullName evidence="13">TonB-linked outer membrane protein, SusC/RagA family</fullName>
    </submittedName>
</protein>
<keyword evidence="6 8" id="KW-0472">Membrane</keyword>
<sequence>MTKNIKKVLIVLCTLFSWVGFAQEREVSGRVLDDEGLPIPGVTVAEDGTSNGTVTDMEGEFEFSVTDDENTTLIFSFLGFQTQEIMLNGQTEFEIVLEESSEGLNEVVVVGYGTQKKANLTGAVSQVDSETLEDRPITNVSSGLQGSMAGVTVTGASGAPGNNSGDIRIRGIGTWGNASPLIVIDGVPGGNLDILNPSDIESISVLKDAASSSIYGVRGANGVIVVTTKSGKGGEPTLSYNTYYGMQRPTAIPEKLGSPEYMELLNESQINVGRNPTYSEEEIQIARDGSDPNYYANTNWVNEVYKDYAPQESHNLSVNGGEENLNYYLSYGLLKEGGLVVGDKFEAKRHNIRAKVSTTLLDRIELNTNLGYIDRNYIGSSQGFAPLYQALTVRPLVPVRNTNGGWGYIGGSSNPVATAYEAGTNDFTSEEFTANVDAAIRIFDGFKIRGRYGLVKYNSRRNVFDRTVNYYDADTGNLVWQINNPSQITTSSYKGTYQTFVGTAEFDRTFAEDHSVQALLGVSQEETINDDLSASRTDVASTSVGHINLGTDNQRNSGGNAQNALQSVFGRLNYAFKDKYLAEANFRYDGSSRFAKDVRWNLFSSASLGWVFTEEEFLENDILDFGKIRASYGTQGNDRIADWAFMDVLGPVSTMPIGNAVTIGYRQTAVGNELLTWESAEKLNVGLDLSFLDNRLNITADYFENNTNNILLRLPIPDVFGGPAYPYQNAGSVENTGWELELGWRDQIKEFNYDLNFNISDVRNEVTDLGGTEPTIGDRIRRVGDPLDAFYGLVADRIAQESDFTYDAGSDTYIPNFPYIQGDPVQPGDLIYKDLNGDGEVDLVNDRKVIGSHIPRYTYGFRGDFDYKNFDLSVFIQGVGKVNGLLTGTARHALISESAIPQAVHLDRWTPENTNASYPRLTYQQSYNQRLSTYWLEDASYIRLKNVQVGYTLPENFTSRFRVDRLRAYVSGENLLTFTDYFDGYDPESPVSSGSFYPQIRTFTIGLNINLK</sequence>
<evidence type="ECO:0000259" key="11">
    <source>
        <dbReference type="Pfam" id="PF00593"/>
    </source>
</evidence>
<evidence type="ECO:0000256" key="3">
    <source>
        <dbReference type="ARBA" id="ARBA00022452"/>
    </source>
</evidence>
<evidence type="ECO:0000256" key="7">
    <source>
        <dbReference type="ARBA" id="ARBA00023237"/>
    </source>
</evidence>
<dbReference type="InterPro" id="IPR037066">
    <property type="entry name" value="Plug_dom_sf"/>
</dbReference>
<proteinExistence type="inferred from homology"/>
<evidence type="ECO:0000256" key="4">
    <source>
        <dbReference type="ARBA" id="ARBA00022692"/>
    </source>
</evidence>
<gene>
    <name evidence="13" type="ORF">SAMN04488033_11090</name>
</gene>
<reference evidence="14" key="1">
    <citation type="submission" date="2016-10" db="EMBL/GenBank/DDBJ databases">
        <authorList>
            <person name="Varghese N."/>
            <person name="Submissions S."/>
        </authorList>
    </citation>
    <scope>NUCLEOTIDE SEQUENCE [LARGE SCALE GENOMIC DNA]</scope>
    <source>
        <strain evidence="14">DSM 23515</strain>
    </source>
</reference>
<keyword evidence="10" id="KW-0732">Signal</keyword>
<dbReference type="Pfam" id="PF07715">
    <property type="entry name" value="Plug"/>
    <property type="match status" value="1"/>
</dbReference>
<feature type="chain" id="PRO_5011583592" evidence="10">
    <location>
        <begin position="23"/>
        <end position="1012"/>
    </location>
</feature>
<name>A0A1I2LWD7_9FLAO</name>
<dbReference type="InterPro" id="IPR039426">
    <property type="entry name" value="TonB-dep_rcpt-like"/>
</dbReference>
<evidence type="ECO:0000256" key="9">
    <source>
        <dbReference type="RuleBase" id="RU003357"/>
    </source>
</evidence>
<keyword evidence="14" id="KW-1185">Reference proteome</keyword>
<evidence type="ECO:0000313" key="13">
    <source>
        <dbReference type="EMBL" id="SFF82799.1"/>
    </source>
</evidence>
<evidence type="ECO:0000256" key="2">
    <source>
        <dbReference type="ARBA" id="ARBA00022448"/>
    </source>
</evidence>
<accession>A0A1I2LWD7</accession>
<feature type="domain" description="TonB-dependent receptor-like beta-barrel" evidence="11">
    <location>
        <begin position="398"/>
        <end position="965"/>
    </location>
</feature>
<dbReference type="SUPFAM" id="SSF49464">
    <property type="entry name" value="Carboxypeptidase regulatory domain-like"/>
    <property type="match status" value="1"/>
</dbReference>
<dbReference type="InterPro" id="IPR036942">
    <property type="entry name" value="Beta-barrel_TonB_sf"/>
</dbReference>
<evidence type="ECO:0000256" key="10">
    <source>
        <dbReference type="SAM" id="SignalP"/>
    </source>
</evidence>
<dbReference type="NCBIfam" id="TIGR04056">
    <property type="entry name" value="OMP_RagA_SusC"/>
    <property type="match status" value="1"/>
</dbReference>
<dbReference type="NCBIfam" id="TIGR04057">
    <property type="entry name" value="SusC_RagA_signa"/>
    <property type="match status" value="1"/>
</dbReference>
<evidence type="ECO:0000256" key="8">
    <source>
        <dbReference type="PROSITE-ProRule" id="PRU01360"/>
    </source>
</evidence>
<keyword evidence="5 9" id="KW-0798">TonB box</keyword>